<dbReference type="InterPro" id="IPR017871">
    <property type="entry name" value="ABC_transporter-like_CS"/>
</dbReference>
<organism evidence="4 5">
    <name type="scientific">Cloacibacillus porcorum</name>
    <dbReference type="NCBI Taxonomy" id="1197717"/>
    <lineage>
        <taxon>Bacteria</taxon>
        <taxon>Thermotogati</taxon>
        <taxon>Synergistota</taxon>
        <taxon>Synergistia</taxon>
        <taxon>Synergistales</taxon>
        <taxon>Synergistaceae</taxon>
        <taxon>Cloacibacillus</taxon>
    </lineage>
</organism>
<evidence type="ECO:0000259" key="3">
    <source>
        <dbReference type="PROSITE" id="PS50893"/>
    </source>
</evidence>
<dbReference type="PANTHER" id="PTHR43514">
    <property type="entry name" value="ABC TRANSPORTER I FAMILY MEMBER 10"/>
    <property type="match status" value="1"/>
</dbReference>
<dbReference type="STRING" id="1197717.BED41_01785"/>
<evidence type="ECO:0000313" key="4">
    <source>
        <dbReference type="EMBL" id="ANZ43931.1"/>
    </source>
</evidence>
<dbReference type="InterPro" id="IPR003439">
    <property type="entry name" value="ABC_transporter-like_ATP-bd"/>
</dbReference>
<dbReference type="PROSITE" id="PS50893">
    <property type="entry name" value="ABC_TRANSPORTER_2"/>
    <property type="match status" value="1"/>
</dbReference>
<gene>
    <name evidence="4" type="ORF">BED41_01785</name>
</gene>
<dbReference type="AlphaFoldDB" id="A0A1B2I1S6"/>
<dbReference type="GO" id="GO:0016887">
    <property type="term" value="F:ATP hydrolysis activity"/>
    <property type="evidence" value="ECO:0007669"/>
    <property type="project" value="InterPro"/>
</dbReference>
<protein>
    <submittedName>
        <fullName evidence="4">Molybdenum ABC transporter ATP-binding protein</fullName>
    </submittedName>
</protein>
<dbReference type="PROSITE" id="PS00211">
    <property type="entry name" value="ABC_TRANSPORTER_1"/>
    <property type="match status" value="1"/>
</dbReference>
<evidence type="ECO:0000256" key="2">
    <source>
        <dbReference type="ARBA" id="ARBA00022840"/>
    </source>
</evidence>
<dbReference type="InterPro" id="IPR003593">
    <property type="entry name" value="AAA+_ATPase"/>
</dbReference>
<dbReference type="OrthoDB" id="9802264at2"/>
<feature type="domain" description="ABC transporter" evidence="3">
    <location>
        <begin position="1"/>
        <end position="232"/>
    </location>
</feature>
<dbReference type="InterPro" id="IPR027417">
    <property type="entry name" value="P-loop_NTPase"/>
</dbReference>
<proteinExistence type="predicted"/>
<dbReference type="RefSeq" id="WP_066742319.1">
    <property type="nucleotide sequence ID" value="NZ_CP016757.1"/>
</dbReference>
<dbReference type="GeneID" id="83056579"/>
<keyword evidence="2 4" id="KW-0067">ATP-binding</keyword>
<accession>A0A1B2I1S6</accession>
<reference evidence="4" key="1">
    <citation type="submission" date="2016-08" db="EMBL/GenBank/DDBJ databases">
        <title>Complete genome of Cloacibacillus porcorum.</title>
        <authorList>
            <person name="Looft T."/>
            <person name="Bayles D.O."/>
            <person name="Alt D.P."/>
        </authorList>
    </citation>
    <scope>NUCLEOTIDE SEQUENCE [LARGE SCALE GENOMIC DNA]</scope>
    <source>
        <strain evidence="4">CL-84</strain>
    </source>
</reference>
<dbReference type="InterPro" id="IPR050334">
    <property type="entry name" value="Molybdenum_import_ModC"/>
</dbReference>
<dbReference type="EMBL" id="CP016757">
    <property type="protein sequence ID" value="ANZ43931.1"/>
    <property type="molecule type" value="Genomic_DNA"/>
</dbReference>
<dbReference type="SUPFAM" id="SSF52540">
    <property type="entry name" value="P-loop containing nucleoside triphosphate hydrolases"/>
    <property type="match status" value="1"/>
</dbReference>
<dbReference type="SMART" id="SM00382">
    <property type="entry name" value="AAA"/>
    <property type="match status" value="1"/>
</dbReference>
<keyword evidence="5" id="KW-1185">Reference proteome</keyword>
<sequence length="240" mass="26508">MLHIDITKRLDRFSLEIVLDIDVPGITAVFGPSGAGKSTFAKILAGLCTPDGGRISFNEKVFFDGDAGVNLPPERRGVGFLFQEHRLFPHMNVFKNLSFGCFAGGRPPCGDVAEIAKVFGIDHLLRRSPASLSGGESQRAALARAILAAENFIIMDEPLSSLDDALRENLMGYIERIPPLFGIPIIYITHSREEVTRLAQRVILIEEGRVMGCGSPSKLLKKWRRTVSHQDQKYEGMDNQ</sequence>
<evidence type="ECO:0000313" key="5">
    <source>
        <dbReference type="Proteomes" id="UP000093044"/>
    </source>
</evidence>
<evidence type="ECO:0000256" key="1">
    <source>
        <dbReference type="ARBA" id="ARBA00022741"/>
    </source>
</evidence>
<name>A0A1B2I1S6_9BACT</name>
<dbReference type="KEGG" id="cpor:BED41_01785"/>
<dbReference type="PANTHER" id="PTHR43514:SF4">
    <property type="entry name" value="ABC TRANSPORTER I FAMILY MEMBER 10"/>
    <property type="match status" value="1"/>
</dbReference>
<dbReference type="Proteomes" id="UP000093044">
    <property type="component" value="Chromosome"/>
</dbReference>
<dbReference type="Pfam" id="PF00005">
    <property type="entry name" value="ABC_tran"/>
    <property type="match status" value="1"/>
</dbReference>
<keyword evidence="1" id="KW-0547">Nucleotide-binding</keyword>
<dbReference type="GO" id="GO:0005524">
    <property type="term" value="F:ATP binding"/>
    <property type="evidence" value="ECO:0007669"/>
    <property type="project" value="UniProtKB-KW"/>
</dbReference>
<dbReference type="Gene3D" id="3.40.50.300">
    <property type="entry name" value="P-loop containing nucleotide triphosphate hydrolases"/>
    <property type="match status" value="1"/>
</dbReference>